<protein>
    <recommendedName>
        <fullName evidence="3">CRP-like protein Clp</fullName>
    </recommendedName>
    <alternativeName>
        <fullName evidence="12">Catabolite activation-like protein</fullName>
    </alternativeName>
</protein>
<evidence type="ECO:0000313" key="16">
    <source>
        <dbReference type="Proteomes" id="UP000490980"/>
    </source>
</evidence>
<keyword evidence="5" id="KW-0021">Allosteric enzyme</keyword>
<evidence type="ECO:0000256" key="4">
    <source>
        <dbReference type="ARBA" id="ARBA00022491"/>
    </source>
</evidence>
<organism evidence="15 16">
    <name type="scientific">Luteibacter anthropi</name>
    <dbReference type="NCBI Taxonomy" id="564369"/>
    <lineage>
        <taxon>Bacteria</taxon>
        <taxon>Pseudomonadati</taxon>
        <taxon>Pseudomonadota</taxon>
        <taxon>Gammaproteobacteria</taxon>
        <taxon>Lysobacterales</taxon>
        <taxon>Rhodanobacteraceae</taxon>
        <taxon>Luteibacter</taxon>
    </lineage>
</organism>
<dbReference type="CDD" id="cd00038">
    <property type="entry name" value="CAP_ED"/>
    <property type="match status" value="1"/>
</dbReference>
<evidence type="ECO:0000256" key="6">
    <source>
        <dbReference type="ARBA" id="ARBA00022636"/>
    </source>
</evidence>
<accession>A0A7X5U8A1</accession>
<keyword evidence="9" id="KW-0238">DNA-binding</keyword>
<proteinExistence type="predicted"/>
<evidence type="ECO:0000256" key="5">
    <source>
        <dbReference type="ARBA" id="ARBA00022533"/>
    </source>
</evidence>
<evidence type="ECO:0000256" key="3">
    <source>
        <dbReference type="ARBA" id="ARBA00020769"/>
    </source>
</evidence>
<comment type="subcellular location">
    <subcellularLocation>
        <location evidence="1">Cytoplasm</location>
    </subcellularLocation>
</comment>
<dbReference type="GO" id="GO:0003677">
    <property type="term" value="F:DNA binding"/>
    <property type="evidence" value="ECO:0007669"/>
    <property type="project" value="UniProtKB-KW"/>
</dbReference>
<dbReference type="FunFam" id="1.10.10.10:FF:000028">
    <property type="entry name" value="Fumarate/nitrate reduction transcriptional regulator Fnr"/>
    <property type="match status" value="1"/>
</dbReference>
<evidence type="ECO:0000256" key="10">
    <source>
        <dbReference type="ARBA" id="ARBA00023159"/>
    </source>
</evidence>
<dbReference type="SMART" id="SM00100">
    <property type="entry name" value="cNMP"/>
    <property type="match status" value="1"/>
</dbReference>
<dbReference type="InterPro" id="IPR014710">
    <property type="entry name" value="RmlC-like_jellyroll"/>
</dbReference>
<dbReference type="GO" id="GO:0005829">
    <property type="term" value="C:cytosol"/>
    <property type="evidence" value="ECO:0007669"/>
    <property type="project" value="TreeGrafter"/>
</dbReference>
<evidence type="ECO:0000256" key="2">
    <source>
        <dbReference type="ARBA" id="ARBA00011738"/>
    </source>
</evidence>
<dbReference type="EMBL" id="JAARLZ010000002">
    <property type="protein sequence ID" value="NII05726.1"/>
    <property type="molecule type" value="Genomic_DNA"/>
</dbReference>
<dbReference type="Proteomes" id="UP000490980">
    <property type="component" value="Unassembled WGS sequence"/>
</dbReference>
<reference evidence="15 16" key="1">
    <citation type="submission" date="2020-03" db="EMBL/GenBank/DDBJ databases">
        <authorList>
            <person name="Lai Q."/>
        </authorList>
    </citation>
    <scope>NUCLEOTIDE SEQUENCE [LARGE SCALE GENOMIC DNA]</scope>
    <source>
        <strain evidence="15 16">CCUG 25036</strain>
    </source>
</reference>
<keyword evidence="6" id="KW-0973">c-di-GMP</keyword>
<comment type="subunit">
    <text evidence="2">Homodimer.</text>
</comment>
<dbReference type="SUPFAM" id="SSF46785">
    <property type="entry name" value="Winged helix' DNA-binding domain"/>
    <property type="match status" value="1"/>
</dbReference>
<dbReference type="InterPro" id="IPR018490">
    <property type="entry name" value="cNMP-bd_dom_sf"/>
</dbReference>
<dbReference type="PROSITE" id="PS50042">
    <property type="entry name" value="CNMP_BINDING_3"/>
    <property type="match status" value="1"/>
</dbReference>
<evidence type="ECO:0000259" key="13">
    <source>
        <dbReference type="PROSITE" id="PS50042"/>
    </source>
</evidence>
<name>A0A7X5U8A1_9GAMM</name>
<dbReference type="PANTHER" id="PTHR24567">
    <property type="entry name" value="CRP FAMILY TRANSCRIPTIONAL REGULATORY PROTEIN"/>
    <property type="match status" value="1"/>
</dbReference>
<dbReference type="RefSeq" id="WP_166946814.1">
    <property type="nucleotide sequence ID" value="NZ_CP077072.1"/>
</dbReference>
<dbReference type="PANTHER" id="PTHR24567:SF75">
    <property type="entry name" value="FUMARATE AND NITRATE REDUCTION REGULATORY PROTEIN"/>
    <property type="match status" value="1"/>
</dbReference>
<comment type="caution">
    <text evidence="15">The sequence shown here is derived from an EMBL/GenBank/DDBJ whole genome shotgun (WGS) entry which is preliminary data.</text>
</comment>
<evidence type="ECO:0000313" key="15">
    <source>
        <dbReference type="EMBL" id="NII05726.1"/>
    </source>
</evidence>
<gene>
    <name evidence="15" type="ORF">HBF25_04885</name>
</gene>
<dbReference type="Pfam" id="PF13545">
    <property type="entry name" value="HTH_Crp_2"/>
    <property type="match status" value="1"/>
</dbReference>
<evidence type="ECO:0000256" key="1">
    <source>
        <dbReference type="ARBA" id="ARBA00004496"/>
    </source>
</evidence>
<dbReference type="PRINTS" id="PR00034">
    <property type="entry name" value="HTHCRP"/>
</dbReference>
<dbReference type="InterPro" id="IPR036390">
    <property type="entry name" value="WH_DNA-bd_sf"/>
</dbReference>
<dbReference type="Pfam" id="PF00027">
    <property type="entry name" value="cNMP_binding"/>
    <property type="match status" value="1"/>
</dbReference>
<evidence type="ECO:0000256" key="8">
    <source>
        <dbReference type="ARBA" id="ARBA00023026"/>
    </source>
</evidence>
<feature type="domain" description="HTH crp-type" evidence="14">
    <location>
        <begin position="158"/>
        <end position="231"/>
    </location>
</feature>
<evidence type="ECO:0000256" key="11">
    <source>
        <dbReference type="ARBA" id="ARBA00023163"/>
    </source>
</evidence>
<evidence type="ECO:0000256" key="7">
    <source>
        <dbReference type="ARBA" id="ARBA00023015"/>
    </source>
</evidence>
<dbReference type="Gene3D" id="1.10.10.10">
    <property type="entry name" value="Winged helix-like DNA-binding domain superfamily/Winged helix DNA-binding domain"/>
    <property type="match status" value="1"/>
</dbReference>
<dbReference type="SUPFAM" id="SSF51206">
    <property type="entry name" value="cAMP-binding domain-like"/>
    <property type="match status" value="1"/>
</dbReference>
<dbReference type="InterPro" id="IPR012318">
    <property type="entry name" value="HTH_CRP"/>
</dbReference>
<keyword evidence="4" id="KW-0678">Repressor</keyword>
<keyword evidence="10" id="KW-0010">Activator</keyword>
<dbReference type="InterPro" id="IPR036388">
    <property type="entry name" value="WH-like_DNA-bd_sf"/>
</dbReference>
<dbReference type="CDD" id="cd00092">
    <property type="entry name" value="HTH_CRP"/>
    <property type="match status" value="1"/>
</dbReference>
<evidence type="ECO:0000256" key="9">
    <source>
        <dbReference type="ARBA" id="ARBA00023125"/>
    </source>
</evidence>
<dbReference type="GO" id="GO:0003700">
    <property type="term" value="F:DNA-binding transcription factor activity"/>
    <property type="evidence" value="ECO:0007669"/>
    <property type="project" value="TreeGrafter"/>
</dbReference>
<feature type="domain" description="Cyclic nucleotide-binding" evidence="13">
    <location>
        <begin position="49"/>
        <end position="144"/>
    </location>
</feature>
<dbReference type="GO" id="GO:0003824">
    <property type="term" value="F:catalytic activity"/>
    <property type="evidence" value="ECO:0007669"/>
    <property type="project" value="UniProtKB-KW"/>
</dbReference>
<keyword evidence="8" id="KW-0843">Virulence</keyword>
<evidence type="ECO:0000259" key="14">
    <source>
        <dbReference type="PROSITE" id="PS51063"/>
    </source>
</evidence>
<keyword evidence="7" id="KW-0805">Transcription regulation</keyword>
<dbReference type="InterPro" id="IPR000595">
    <property type="entry name" value="cNMP-bd_dom"/>
</dbReference>
<dbReference type="Gene3D" id="2.60.120.10">
    <property type="entry name" value="Jelly Rolls"/>
    <property type="match status" value="1"/>
</dbReference>
<dbReference type="SMART" id="SM00419">
    <property type="entry name" value="HTH_CRP"/>
    <property type="match status" value="1"/>
</dbReference>
<evidence type="ECO:0000256" key="12">
    <source>
        <dbReference type="ARBA" id="ARBA00031697"/>
    </source>
</evidence>
<dbReference type="PROSITE" id="PS51063">
    <property type="entry name" value="HTH_CRP_2"/>
    <property type="match status" value="1"/>
</dbReference>
<keyword evidence="16" id="KW-1185">Reference proteome</keyword>
<sequence length="246" mass="26671">MTVSDLSYPRHGCADCGLHELCLPAGVDAAGLARLDRLTRRQQRSLLRGETLFRQGQPFQSLYVLRSGAVRTAVVDADGVHQVIGFGLPGEVVGIDGMLDDHHRTEAVALESSTLCEVPFEHMEEVLGEVPALQRGLMRVLGREVAAEQEHAVAMGRQQAVARVALFLRGMAERHGRLSRQSDFLKLPMPRADIANYLGLAVETVSRALGRMEDEGILAVSGRSVRILRPDALAALCRTADAEASS</sequence>
<keyword evidence="11" id="KW-0804">Transcription</keyword>
<dbReference type="InterPro" id="IPR050397">
    <property type="entry name" value="Env_Response_Regulators"/>
</dbReference>
<dbReference type="AlphaFoldDB" id="A0A7X5U8A1"/>